<gene>
    <name evidence="2" type="ORF">AELL_0881</name>
    <name evidence="3" type="ORF">CP962_13100</name>
</gene>
<name>A0A347U6T2_9BACT</name>
<accession>A0A347U6T2</accession>
<dbReference type="AlphaFoldDB" id="A0A347U6T2"/>
<dbReference type="PANTHER" id="PTHR33525">
    <property type="match status" value="1"/>
</dbReference>
<dbReference type="Proteomes" id="UP000290588">
    <property type="component" value="Unassembled WGS sequence"/>
</dbReference>
<dbReference type="SUPFAM" id="SSF109604">
    <property type="entry name" value="HD-domain/PDEase-like"/>
    <property type="match status" value="1"/>
</dbReference>
<dbReference type="KEGG" id="aell:AELL_0881"/>
<protein>
    <submittedName>
        <fullName evidence="3">HDOD domain-containing protein</fullName>
    </submittedName>
</protein>
<dbReference type="Gene3D" id="1.10.3210.10">
    <property type="entry name" value="Hypothetical protein af1432"/>
    <property type="match status" value="1"/>
</dbReference>
<organism evidence="3 5">
    <name type="scientific">Arcobacter ellisii</name>
    <dbReference type="NCBI Taxonomy" id="913109"/>
    <lineage>
        <taxon>Bacteria</taxon>
        <taxon>Pseudomonadati</taxon>
        <taxon>Campylobacterota</taxon>
        <taxon>Epsilonproteobacteria</taxon>
        <taxon>Campylobacterales</taxon>
        <taxon>Arcobacteraceae</taxon>
        <taxon>Arcobacter</taxon>
    </lineage>
</organism>
<feature type="domain" description="HDOD" evidence="1">
    <location>
        <begin position="13"/>
        <end position="210"/>
    </location>
</feature>
<dbReference type="EMBL" id="NXIG01000017">
    <property type="protein sequence ID" value="RXI28875.1"/>
    <property type="molecule type" value="Genomic_DNA"/>
</dbReference>
<dbReference type="Pfam" id="PF08668">
    <property type="entry name" value="HDOD"/>
    <property type="match status" value="1"/>
</dbReference>
<dbReference type="PANTHER" id="PTHR33525:SF4">
    <property type="entry name" value="CYCLIC DI-GMP PHOSPHODIESTERASE CDGJ"/>
    <property type="match status" value="1"/>
</dbReference>
<evidence type="ECO:0000313" key="5">
    <source>
        <dbReference type="Proteomes" id="UP000290588"/>
    </source>
</evidence>
<dbReference type="InterPro" id="IPR052340">
    <property type="entry name" value="RNase_Y/CdgJ"/>
</dbReference>
<evidence type="ECO:0000313" key="2">
    <source>
        <dbReference type="EMBL" id="AXX94560.1"/>
    </source>
</evidence>
<proteinExistence type="predicted"/>
<dbReference type="RefSeq" id="WP_118916786.1">
    <property type="nucleotide sequence ID" value="NZ_CP032097.1"/>
</dbReference>
<evidence type="ECO:0000259" key="1">
    <source>
        <dbReference type="PROSITE" id="PS51833"/>
    </source>
</evidence>
<evidence type="ECO:0000313" key="3">
    <source>
        <dbReference type="EMBL" id="RXI28875.1"/>
    </source>
</evidence>
<sequence>MLSNSILEKIESLPPLPKTIIEIEEFRKQPNKEAVDLLKIIEKDALIISTLLKISNSAMFGFRSKVETPSRAINLLGINFTISIAIGGTVQNLLMTNLEPYGINSDDFMRASNISSTLANLWLSKIDVDLKEDIILPALLQETGKFILADIISNEGKTELFKTKIASGASIEVVEKELLDVTTSQITANIFRHWKLSENLINMIEHVDDISNAIPEYKKRSQILDVIKTAAHVKNPLSDENIEKAISKATSYGFDTKILKNAIQTLQDRLLDEL</sequence>
<reference evidence="2 4" key="2">
    <citation type="submission" date="2018-08" db="EMBL/GenBank/DDBJ databases">
        <title>Complete genome of the Arcobacter ellisii type strain LMG 26155.</title>
        <authorList>
            <person name="Miller W.G."/>
            <person name="Yee E."/>
            <person name="Bono J.L."/>
        </authorList>
    </citation>
    <scope>NUCLEOTIDE SEQUENCE [LARGE SCALE GENOMIC DNA]</scope>
    <source>
        <strain evidence="2 4">LMG 26155</strain>
    </source>
</reference>
<reference evidence="3 5" key="1">
    <citation type="submission" date="2017-09" db="EMBL/GenBank/DDBJ databases">
        <title>Genomics of the genus Arcobacter.</title>
        <authorList>
            <person name="Perez-Cataluna A."/>
            <person name="Figueras M.J."/>
            <person name="Salas-Masso N."/>
        </authorList>
    </citation>
    <scope>NUCLEOTIDE SEQUENCE [LARGE SCALE GENOMIC DNA]</scope>
    <source>
        <strain evidence="3 5">CECT 7837</strain>
    </source>
</reference>
<dbReference type="OrthoDB" id="9803649at2"/>
<dbReference type="InterPro" id="IPR013976">
    <property type="entry name" value="HDOD"/>
</dbReference>
<dbReference type="EMBL" id="CP032097">
    <property type="protein sequence ID" value="AXX94560.1"/>
    <property type="molecule type" value="Genomic_DNA"/>
</dbReference>
<dbReference type="PROSITE" id="PS51833">
    <property type="entry name" value="HDOD"/>
    <property type="match status" value="1"/>
</dbReference>
<dbReference type="Proteomes" id="UP000262582">
    <property type="component" value="Chromosome"/>
</dbReference>
<keyword evidence="4" id="KW-1185">Reference proteome</keyword>
<evidence type="ECO:0000313" key="4">
    <source>
        <dbReference type="Proteomes" id="UP000262582"/>
    </source>
</evidence>